<evidence type="ECO:0000256" key="3">
    <source>
        <dbReference type="ARBA" id="ARBA00012736"/>
    </source>
</evidence>
<dbReference type="AlphaFoldDB" id="A0A1U8AGK2"/>
<accession>A0A1U8AGK2</accession>
<keyword evidence="10" id="KW-0961">Cell wall biogenesis/degradation</keyword>
<feature type="transmembrane region" description="Helical" evidence="15">
    <location>
        <begin position="48"/>
        <end position="67"/>
    </location>
</feature>
<dbReference type="Gene3D" id="2.160.20.10">
    <property type="entry name" value="Single-stranded right-handed beta-helix, Pectin lyase-like"/>
    <property type="match status" value="1"/>
</dbReference>
<organism evidence="16 17">
    <name type="scientific">Nelumbo nucifera</name>
    <name type="common">Sacred lotus</name>
    <dbReference type="NCBI Taxonomy" id="4432"/>
    <lineage>
        <taxon>Eukaryota</taxon>
        <taxon>Viridiplantae</taxon>
        <taxon>Streptophyta</taxon>
        <taxon>Embryophyta</taxon>
        <taxon>Tracheophyta</taxon>
        <taxon>Spermatophyta</taxon>
        <taxon>Magnoliopsida</taxon>
        <taxon>Proteales</taxon>
        <taxon>Nelumbonaceae</taxon>
        <taxon>Nelumbo</taxon>
    </lineage>
</organism>
<keyword evidence="16" id="KW-1185">Reference proteome</keyword>
<keyword evidence="9 13" id="KW-0326">Glycosidase</keyword>
<evidence type="ECO:0000256" key="11">
    <source>
        <dbReference type="ARBA" id="ARBA00034074"/>
    </source>
</evidence>
<dbReference type="FunFam" id="2.160.20.10:FF:000032">
    <property type="entry name" value="Pectin lyase-like superfamily protein"/>
    <property type="match status" value="1"/>
</dbReference>
<dbReference type="InParanoid" id="A0A1U8AGK2"/>
<proteinExistence type="inferred from homology"/>
<evidence type="ECO:0000313" key="17">
    <source>
        <dbReference type="RefSeq" id="XP_010266762.1"/>
    </source>
</evidence>
<dbReference type="OMA" id="CETHKSA"/>
<keyword evidence="6" id="KW-0732">Signal</keyword>
<gene>
    <name evidence="17" type="primary">LOC104604197</name>
</gene>
<dbReference type="PANTHER" id="PTHR31375">
    <property type="match status" value="1"/>
</dbReference>
<evidence type="ECO:0000256" key="15">
    <source>
        <dbReference type="SAM" id="Phobius"/>
    </source>
</evidence>
<dbReference type="SMART" id="SM00710">
    <property type="entry name" value="PbH1"/>
    <property type="match status" value="6"/>
</dbReference>
<dbReference type="STRING" id="4432.A0A1U8AGK2"/>
<dbReference type="EC" id="3.2.1.15" evidence="3"/>
<dbReference type="Proteomes" id="UP000189703">
    <property type="component" value="Unplaced"/>
</dbReference>
<evidence type="ECO:0000256" key="10">
    <source>
        <dbReference type="ARBA" id="ARBA00023316"/>
    </source>
</evidence>
<protein>
    <recommendedName>
        <fullName evidence="3">endo-polygalacturonase</fullName>
        <ecNumber evidence="3">3.2.1.15</ecNumber>
    </recommendedName>
</protein>
<feature type="region of interest" description="Disordered" evidence="14">
    <location>
        <begin position="1"/>
        <end position="32"/>
    </location>
</feature>
<dbReference type="GO" id="GO:0004650">
    <property type="term" value="F:polygalacturonase activity"/>
    <property type="evidence" value="ECO:0007669"/>
    <property type="project" value="UniProtKB-EC"/>
</dbReference>
<evidence type="ECO:0000256" key="13">
    <source>
        <dbReference type="RuleBase" id="RU361169"/>
    </source>
</evidence>
<evidence type="ECO:0000313" key="16">
    <source>
        <dbReference type="Proteomes" id="UP000189703"/>
    </source>
</evidence>
<keyword evidence="8 13" id="KW-0378">Hydrolase</keyword>
<keyword evidence="15" id="KW-0472">Membrane</keyword>
<dbReference type="PROSITE" id="PS00502">
    <property type="entry name" value="POLYGALACTURONASE"/>
    <property type="match status" value="1"/>
</dbReference>
<evidence type="ECO:0000256" key="12">
    <source>
        <dbReference type="PROSITE-ProRule" id="PRU10052"/>
    </source>
</evidence>
<dbReference type="Pfam" id="PF00295">
    <property type="entry name" value="Glyco_hydro_28"/>
    <property type="match status" value="1"/>
</dbReference>
<reference evidence="17" key="1">
    <citation type="submission" date="2025-08" db="UniProtKB">
        <authorList>
            <consortium name="RefSeq"/>
        </authorList>
    </citation>
    <scope>IDENTIFICATION</scope>
</reference>
<evidence type="ECO:0000256" key="1">
    <source>
        <dbReference type="ARBA" id="ARBA00004191"/>
    </source>
</evidence>
<dbReference type="GO" id="GO:0071555">
    <property type="term" value="P:cell wall organization"/>
    <property type="evidence" value="ECO:0007669"/>
    <property type="project" value="UniProtKB-KW"/>
</dbReference>
<evidence type="ECO:0000256" key="7">
    <source>
        <dbReference type="ARBA" id="ARBA00022737"/>
    </source>
</evidence>
<keyword evidence="15" id="KW-1133">Transmembrane helix</keyword>
<keyword evidence="7" id="KW-0677">Repeat</keyword>
<dbReference type="InterPro" id="IPR012334">
    <property type="entry name" value="Pectin_lyas_fold"/>
</dbReference>
<dbReference type="eggNOG" id="ENOG502QST2">
    <property type="taxonomic scope" value="Eukaryota"/>
</dbReference>
<evidence type="ECO:0000256" key="6">
    <source>
        <dbReference type="ARBA" id="ARBA00022729"/>
    </source>
</evidence>
<dbReference type="GeneID" id="104604197"/>
<comment type="similarity">
    <text evidence="2 13">Belongs to the glycosyl hydrolase 28 family.</text>
</comment>
<evidence type="ECO:0000256" key="9">
    <source>
        <dbReference type="ARBA" id="ARBA00023295"/>
    </source>
</evidence>
<dbReference type="InterPro" id="IPR000743">
    <property type="entry name" value="Glyco_hydro_28"/>
</dbReference>
<feature type="compositionally biased region" description="Acidic residues" evidence="14">
    <location>
        <begin position="8"/>
        <end position="20"/>
    </location>
</feature>
<keyword evidence="5" id="KW-0964">Secreted</keyword>
<evidence type="ECO:0000256" key="14">
    <source>
        <dbReference type="SAM" id="MobiDB-lite"/>
    </source>
</evidence>
<feature type="active site" evidence="12">
    <location>
        <position position="298"/>
    </location>
</feature>
<evidence type="ECO:0000256" key="5">
    <source>
        <dbReference type="ARBA" id="ARBA00022525"/>
    </source>
</evidence>
<evidence type="ECO:0000256" key="2">
    <source>
        <dbReference type="ARBA" id="ARBA00008834"/>
    </source>
</evidence>
<comment type="subcellular location">
    <subcellularLocation>
        <location evidence="1">Secreted</location>
        <location evidence="1">Cell wall</location>
    </subcellularLocation>
</comment>
<evidence type="ECO:0000256" key="8">
    <source>
        <dbReference type="ARBA" id="ARBA00022801"/>
    </source>
</evidence>
<dbReference type="RefSeq" id="XP_010266762.1">
    <property type="nucleotide sequence ID" value="XM_010268460.1"/>
</dbReference>
<keyword evidence="15" id="KW-0812">Transmembrane</keyword>
<dbReference type="FunCoup" id="A0A1U8AGK2">
    <property type="interactions" value="92"/>
</dbReference>
<dbReference type="InterPro" id="IPR006626">
    <property type="entry name" value="PbH1"/>
</dbReference>
<dbReference type="OrthoDB" id="187139at2759"/>
<sequence>MVLHFEKEDLDSEEESDGGTDEGIIEKASSPGTVIGEAMETEGVNEDVAGFFIIPLVLLCFSLFGLARLQRVMLNEPSPYLFNVIDSGAVGDGKTDDSQAFLKAWSMVCAAPGPSVLDIPPKTFLLNPVTFKGPCNSTNVQVQISGNIVAPVDASAWNKDADKGHWILFDSINGLVISGSGEINGQGSYWWNCRSDKCSSTPDAALEVRSCNNSQLKGLNFVDSPRMHVVFNHCVNVQISQITATAPKDSPNTDGIHIAGCQYVEVMNSIIQTGDDCISIETGSSNIYINGVKCGPGHGISVGSLGDSGEEDSVEQVVVSNCNFNGSMNGVRIKTWQGGSGYARGIKFQNINVNNVDHPIVIDQYYCGGNHCKNETSAVKVSNVSFINIHGTSTREDAISLACSQTVACTDILLENIQLTTLVPGKNATSYCLNAHGTAKASVEPPVSCLD</sequence>
<dbReference type="SUPFAM" id="SSF51126">
    <property type="entry name" value="Pectin lyase-like"/>
    <property type="match status" value="1"/>
</dbReference>
<name>A0A1U8AGK2_NELNU</name>
<dbReference type="KEGG" id="nnu:104604197"/>
<comment type="catalytic activity">
    <reaction evidence="11">
        <text>(1,4-alpha-D-galacturonosyl)n+m + H2O = (1,4-alpha-D-galacturonosyl)n + (1,4-alpha-D-galacturonosyl)m.</text>
        <dbReference type="EC" id="3.2.1.15"/>
    </reaction>
</comment>
<dbReference type="GO" id="GO:0005975">
    <property type="term" value="P:carbohydrate metabolic process"/>
    <property type="evidence" value="ECO:0007669"/>
    <property type="project" value="InterPro"/>
</dbReference>
<keyword evidence="4" id="KW-0134">Cell wall</keyword>
<evidence type="ECO:0000256" key="4">
    <source>
        <dbReference type="ARBA" id="ARBA00022512"/>
    </source>
</evidence>
<dbReference type="InterPro" id="IPR011050">
    <property type="entry name" value="Pectin_lyase_fold/virulence"/>
</dbReference>